<evidence type="ECO:0000256" key="2">
    <source>
        <dbReference type="ARBA" id="ARBA00022723"/>
    </source>
</evidence>
<dbReference type="PANTHER" id="PTHR34858:SF1">
    <property type="entry name" value="CYSO-CYSTEINE PEPTIDASE"/>
    <property type="match status" value="1"/>
</dbReference>
<dbReference type="Proteomes" id="UP000776276">
    <property type="component" value="Unassembled WGS sequence"/>
</dbReference>
<feature type="domain" description="JAB" evidence="6">
    <location>
        <begin position="8"/>
        <end position="116"/>
    </location>
</feature>
<accession>A0ABS6BLX7</accession>
<keyword evidence="1" id="KW-0645">Protease</keyword>
<dbReference type="CDD" id="cd08070">
    <property type="entry name" value="MPN_like"/>
    <property type="match status" value="1"/>
</dbReference>
<evidence type="ECO:0000313" key="8">
    <source>
        <dbReference type="Proteomes" id="UP000776276"/>
    </source>
</evidence>
<evidence type="ECO:0000313" key="7">
    <source>
        <dbReference type="EMBL" id="MBU3078396.1"/>
    </source>
</evidence>
<comment type="caution">
    <text evidence="7">The sequence shown here is derived from an EMBL/GenBank/DDBJ whole genome shotgun (WGS) entry which is preliminary data.</text>
</comment>
<dbReference type="InterPro" id="IPR028090">
    <property type="entry name" value="JAB_dom_prok"/>
</dbReference>
<keyword evidence="3" id="KW-0378">Hydrolase</keyword>
<dbReference type="InterPro" id="IPR051929">
    <property type="entry name" value="VirAsm_ModProt"/>
</dbReference>
<organism evidence="7 8">
    <name type="scientific">Sphingomonas quercus</name>
    <dbReference type="NCBI Taxonomy" id="2842451"/>
    <lineage>
        <taxon>Bacteria</taxon>
        <taxon>Pseudomonadati</taxon>
        <taxon>Pseudomonadota</taxon>
        <taxon>Alphaproteobacteria</taxon>
        <taxon>Sphingomonadales</taxon>
        <taxon>Sphingomonadaceae</taxon>
        <taxon>Sphingomonas</taxon>
    </lineage>
</organism>
<sequence length="139" mass="14257">MGTAISRSLAGALMARAAASPGREVCGLLLGGPGRIVSTMPAANLAADPADSFELDPAVHIAAIRAARAGGPAVIGHYHSHPNGVARPSPRDAALAFDPLALWMIVTDADITLWRIRRGAGFVPETLRIEDGGGCEIDA</sequence>
<keyword evidence="4" id="KW-0862">Zinc</keyword>
<evidence type="ECO:0000256" key="3">
    <source>
        <dbReference type="ARBA" id="ARBA00022801"/>
    </source>
</evidence>
<dbReference type="EMBL" id="JAHKRT010000005">
    <property type="protein sequence ID" value="MBU3078396.1"/>
    <property type="molecule type" value="Genomic_DNA"/>
</dbReference>
<evidence type="ECO:0000256" key="1">
    <source>
        <dbReference type="ARBA" id="ARBA00022670"/>
    </source>
</evidence>
<keyword evidence="8" id="KW-1185">Reference proteome</keyword>
<gene>
    <name evidence="7" type="ORF">KOF26_11000</name>
</gene>
<name>A0ABS6BLX7_9SPHN</name>
<evidence type="ECO:0000259" key="6">
    <source>
        <dbReference type="Pfam" id="PF14464"/>
    </source>
</evidence>
<protein>
    <submittedName>
        <fullName evidence="7">M67 family metallopeptidase</fullName>
    </submittedName>
</protein>
<proteinExistence type="predicted"/>
<evidence type="ECO:0000256" key="5">
    <source>
        <dbReference type="ARBA" id="ARBA00023049"/>
    </source>
</evidence>
<dbReference type="Pfam" id="PF14464">
    <property type="entry name" value="Prok-JAB"/>
    <property type="match status" value="1"/>
</dbReference>
<keyword evidence="5" id="KW-0482">Metalloprotease</keyword>
<evidence type="ECO:0000256" key="4">
    <source>
        <dbReference type="ARBA" id="ARBA00022833"/>
    </source>
</evidence>
<dbReference type="PANTHER" id="PTHR34858">
    <property type="entry name" value="CYSO-CYSTEINE PEPTIDASE"/>
    <property type="match status" value="1"/>
</dbReference>
<keyword evidence="2" id="KW-0479">Metal-binding</keyword>
<reference evidence="7 8" key="1">
    <citation type="submission" date="2021-06" db="EMBL/GenBank/DDBJ databases">
        <title>Sphingomonas sp. XMGL2, whole genome shotgun sequencing project.</title>
        <authorList>
            <person name="Zhao G."/>
            <person name="Shen L."/>
        </authorList>
    </citation>
    <scope>NUCLEOTIDE SEQUENCE [LARGE SCALE GENOMIC DNA]</scope>
    <source>
        <strain evidence="7 8">XMGL2</strain>
    </source>
</reference>
<dbReference type="RefSeq" id="WP_216324540.1">
    <property type="nucleotide sequence ID" value="NZ_JAHKRT010000005.1"/>
</dbReference>